<dbReference type="NCBIfam" id="TIGR04255">
    <property type="entry name" value="sporadTIGR04255"/>
    <property type="match status" value="1"/>
</dbReference>
<accession>A0A6I6QY77</accession>
<gene>
    <name evidence="1" type="ORF">F3K97_04730</name>
</gene>
<sequence length="271" mass="30650">MMLEDEIYPNAPIVDMIAEIRFSQCEPLDKIKLRGFTTALDEHLPLLTEETGTSVQLSSPDGQVEVPVTNGETFPRWSSRDKRTVLTLRQNILSLETTDYLGYFNVRELLEKAVTALERLMAPKGVTRIGLRYIDEIRVPSDGEDPQPRWEDWVNLSLLGPKTVSGHHGLTLLGNQGTAVFGGEEGTTLVLRYGAQDEYVIPSTPQLRRPMPSPGPLFKLDMDSFQTYDDYIPPFEAGDILETADLLHKPVKNVFEDLITERLREEVLRHE</sequence>
<reference evidence="1 2" key="1">
    <citation type="submission" date="2019-12" db="EMBL/GenBank/DDBJ databases">
        <title>Draft Genome Sequence of Bifidobacterium adolescentis ZJ2.</title>
        <authorList>
            <person name="Jin Z."/>
        </authorList>
    </citation>
    <scope>NUCLEOTIDE SEQUENCE [LARGE SCALE GENOMIC DNA]</scope>
    <source>
        <strain evidence="1 2">ZJ2</strain>
    </source>
</reference>
<name>A0A6I6QY77_BIFAD</name>
<dbReference type="AlphaFoldDB" id="A0A6I6QY77"/>
<evidence type="ECO:0000313" key="2">
    <source>
        <dbReference type="Proteomes" id="UP000464884"/>
    </source>
</evidence>
<dbReference type="RefSeq" id="WP_159140553.1">
    <property type="nucleotide sequence ID" value="NZ_CP047129.1"/>
</dbReference>
<protein>
    <submittedName>
        <fullName evidence="1">TIGR04255 family protein</fullName>
    </submittedName>
</protein>
<dbReference type="Proteomes" id="UP000464884">
    <property type="component" value="Chromosome"/>
</dbReference>
<organism evidence="1 2">
    <name type="scientific">Bifidobacterium adolescentis</name>
    <dbReference type="NCBI Taxonomy" id="1680"/>
    <lineage>
        <taxon>Bacteria</taxon>
        <taxon>Bacillati</taxon>
        <taxon>Actinomycetota</taxon>
        <taxon>Actinomycetes</taxon>
        <taxon>Bifidobacteriales</taxon>
        <taxon>Bifidobacteriaceae</taxon>
        <taxon>Bifidobacterium</taxon>
    </lineage>
</organism>
<proteinExistence type="predicted"/>
<dbReference type="EMBL" id="CP047129">
    <property type="protein sequence ID" value="QHB62636.1"/>
    <property type="molecule type" value="Genomic_DNA"/>
</dbReference>
<dbReference type="InterPro" id="IPR026349">
    <property type="entry name" value="CHP04255"/>
</dbReference>
<evidence type="ECO:0000313" key="1">
    <source>
        <dbReference type="EMBL" id="QHB62636.1"/>
    </source>
</evidence>